<sequence>MKCEWALRRGDSPELFRVLGTPDASNVPHADVADDSHALMMYRQMVALRVLDERALVYHRHGRIGTWAISWGHEAIHVGVMAALRDTDWAFPSYRENKLCLLRGMSPEAILAGCRGQPEGFWNPHEWRVGSICIPVASHVPHAAGFAWGEKLQGRDTVAAVFFGDGATSEGEFHEGANFAAVTRAPVLLVCTNNQWAISTPVSRQTRAMYLADKAVGYGIPSVRVDGNDVLAVYEATRQGAERARDGGGPVFIECVIYRAQAHAFPDDPSAYRDDVEAEKARREECLGQMEAYLRARGLLSDEQAAQYRSEALASVAAGIVKAEALPTADPELIFQHVLEEQTPAMRSDMERLRAVRTRYGSP</sequence>
<comment type="function">
    <text evidence="4">The branched-chain alpha-keto dehydrogenase complex catalyzes the overall conversion of alpha-keto acids to acyl-CoA and CO(2). It contains multiple copies of three enzymatic components: branched-chain alpha-keto acid decarboxylase (E1), lipoamide acyltransferase (E2) and lipoamide dehydrogenase (E3).</text>
</comment>
<comment type="similarity">
    <text evidence="4">Belongs to the BCKDHA family.</text>
</comment>
<keyword evidence="6" id="KW-0670">Pyruvate</keyword>
<dbReference type="InterPro" id="IPR050771">
    <property type="entry name" value="Alpha-ketoacid_DH_E1_comp"/>
</dbReference>
<dbReference type="CDD" id="cd02000">
    <property type="entry name" value="TPP_E1_PDC_ADC_BCADC"/>
    <property type="match status" value="1"/>
</dbReference>
<comment type="catalytic activity">
    <reaction evidence="4">
        <text>N(6)-[(R)-lipoyl]-L-lysyl-[protein] + 3-methyl-2-oxobutanoate + H(+) = N(6)-[(R)-S(8)-2-methylpropanoyldihydrolipoyl]-L-lysyl-[protein] + CO2</text>
        <dbReference type="Rhea" id="RHEA:13457"/>
        <dbReference type="Rhea" id="RHEA-COMP:10474"/>
        <dbReference type="Rhea" id="RHEA-COMP:10497"/>
        <dbReference type="ChEBI" id="CHEBI:11851"/>
        <dbReference type="ChEBI" id="CHEBI:15378"/>
        <dbReference type="ChEBI" id="CHEBI:16526"/>
        <dbReference type="ChEBI" id="CHEBI:83099"/>
        <dbReference type="ChEBI" id="CHEBI:83142"/>
        <dbReference type="EC" id="1.2.4.4"/>
    </reaction>
</comment>
<dbReference type="GO" id="GO:0009083">
    <property type="term" value="P:branched-chain amino acid catabolic process"/>
    <property type="evidence" value="ECO:0007669"/>
    <property type="project" value="TreeGrafter"/>
</dbReference>
<evidence type="ECO:0000256" key="4">
    <source>
        <dbReference type="RuleBase" id="RU365014"/>
    </source>
</evidence>
<dbReference type="AlphaFoldDB" id="A0A1S6R516"/>
<evidence type="ECO:0000313" key="6">
    <source>
        <dbReference type="EMBL" id="AQW44881.1"/>
    </source>
</evidence>
<accession>A0A1S6R516</accession>
<comment type="cofactor">
    <cofactor evidence="1 4">
        <name>thiamine diphosphate</name>
        <dbReference type="ChEBI" id="CHEBI:58937"/>
    </cofactor>
</comment>
<feature type="domain" description="Dehydrogenase E1 component" evidence="5">
    <location>
        <begin position="42"/>
        <end position="331"/>
    </location>
</feature>
<evidence type="ECO:0000256" key="1">
    <source>
        <dbReference type="ARBA" id="ARBA00001964"/>
    </source>
</evidence>
<evidence type="ECO:0000256" key="2">
    <source>
        <dbReference type="ARBA" id="ARBA00023002"/>
    </source>
</evidence>
<dbReference type="PANTHER" id="PTHR43380:SF1">
    <property type="entry name" value="2-OXOISOVALERATE DEHYDROGENASE SUBUNIT ALPHA, MITOCHONDRIAL"/>
    <property type="match status" value="1"/>
</dbReference>
<evidence type="ECO:0000256" key="3">
    <source>
        <dbReference type="ARBA" id="ARBA00023052"/>
    </source>
</evidence>
<dbReference type="GO" id="GO:0003863">
    <property type="term" value="F:branched-chain 2-oxo acid dehydrogenase activity"/>
    <property type="evidence" value="ECO:0007669"/>
    <property type="project" value="UniProtKB-EC"/>
</dbReference>
<reference evidence="6" key="1">
    <citation type="journal article" date="2017" name="Angew. Chem. Int. Ed. Engl.">
        <title>Solving the Puzzle of One-Carbon Loss in Ripostatin Biosynthesis.</title>
        <authorList>
            <person name="Fu C."/>
            <person name="Auerbach D."/>
            <person name="Li Y."/>
            <person name="Scheid U."/>
            <person name="Luxenburger E."/>
            <person name="Garcia R."/>
            <person name="Irschik H."/>
            <person name="Muller R."/>
        </authorList>
    </citation>
    <scope>NUCLEOTIDE SEQUENCE</scope>
    <source>
        <strain evidence="6">So ce377</strain>
    </source>
</reference>
<proteinExistence type="inferred from homology"/>
<evidence type="ECO:0000259" key="5">
    <source>
        <dbReference type="Pfam" id="PF00676"/>
    </source>
</evidence>
<dbReference type="EMBL" id="KY646190">
    <property type="protein sequence ID" value="AQW44881.1"/>
    <property type="molecule type" value="Genomic_DNA"/>
</dbReference>
<name>A0A1S6R516_SORCE</name>
<dbReference type="SUPFAM" id="SSF52518">
    <property type="entry name" value="Thiamin diphosphate-binding fold (THDP-binding)"/>
    <property type="match status" value="1"/>
</dbReference>
<dbReference type="PANTHER" id="PTHR43380">
    <property type="entry name" value="2-OXOISOVALERATE DEHYDROGENASE SUBUNIT ALPHA, MITOCHONDRIAL"/>
    <property type="match status" value="1"/>
</dbReference>
<gene>
    <name evidence="6" type="primary">ripF</name>
</gene>
<dbReference type="InterPro" id="IPR001017">
    <property type="entry name" value="DH_E1"/>
</dbReference>
<dbReference type="InterPro" id="IPR029061">
    <property type="entry name" value="THDP-binding"/>
</dbReference>
<protein>
    <recommendedName>
        <fullName evidence="4">2-oxoisovalerate dehydrogenase subunit alpha</fullName>
        <ecNumber evidence="4">1.2.4.4</ecNumber>
    </recommendedName>
    <alternativeName>
        <fullName evidence="4">Branched-chain alpha-keto acid dehydrogenase E1 component alpha chain</fullName>
    </alternativeName>
</protein>
<dbReference type="Gene3D" id="3.40.50.970">
    <property type="match status" value="1"/>
</dbReference>
<organism evidence="6">
    <name type="scientific">Sorangium cellulosum</name>
    <name type="common">Polyangium cellulosum</name>
    <dbReference type="NCBI Taxonomy" id="56"/>
    <lineage>
        <taxon>Bacteria</taxon>
        <taxon>Pseudomonadati</taxon>
        <taxon>Myxococcota</taxon>
        <taxon>Polyangia</taxon>
        <taxon>Polyangiales</taxon>
        <taxon>Polyangiaceae</taxon>
        <taxon>Sorangium</taxon>
    </lineage>
</organism>
<dbReference type="Pfam" id="PF00676">
    <property type="entry name" value="E1_dh"/>
    <property type="match status" value="1"/>
</dbReference>
<dbReference type="EC" id="1.2.4.4" evidence="4"/>
<keyword evidence="2 4" id="KW-0560">Oxidoreductase</keyword>
<keyword evidence="3 4" id="KW-0786">Thiamine pyrophosphate</keyword>